<feature type="region of interest" description="Disordered" evidence="1">
    <location>
        <begin position="23"/>
        <end position="74"/>
    </location>
</feature>
<dbReference type="AlphaFoldDB" id="A0A1J9NZD5"/>
<dbReference type="Proteomes" id="UP000242791">
    <property type="component" value="Unassembled WGS sequence"/>
</dbReference>
<reference evidence="2 3" key="1">
    <citation type="submission" date="2015-08" db="EMBL/GenBank/DDBJ databases">
        <title>Emmonsia species relationships and genome sequence.</title>
        <authorList>
            <person name="Cuomo C.A."/>
            <person name="Schwartz I.S."/>
            <person name="Kenyon C."/>
            <person name="De Hoog G.S."/>
            <person name="Govender N.P."/>
            <person name="Botha A."/>
            <person name="Moreno L."/>
            <person name="De Vries M."/>
            <person name="Munoz J.F."/>
            <person name="Stielow J.B."/>
        </authorList>
    </citation>
    <scope>NUCLEOTIDE SEQUENCE [LARGE SCALE GENOMIC DNA]</scope>
    <source>
        <strain evidence="2 3">EI222</strain>
    </source>
</reference>
<dbReference type="OrthoDB" id="4207132at2759"/>
<accession>A0A1J9NZD5</accession>
<evidence type="ECO:0000313" key="3">
    <source>
        <dbReference type="Proteomes" id="UP000242791"/>
    </source>
</evidence>
<name>A0A1J9NZD5_9EURO</name>
<comment type="caution">
    <text evidence="2">The sequence shown here is derived from an EMBL/GenBank/DDBJ whole genome shotgun (WGS) entry which is preliminary data.</text>
</comment>
<evidence type="ECO:0000256" key="1">
    <source>
        <dbReference type="SAM" id="MobiDB-lite"/>
    </source>
</evidence>
<keyword evidence="3" id="KW-1185">Reference proteome</keyword>
<dbReference type="VEuPathDB" id="FungiDB:ACJ73_10009"/>
<sequence length="74" mass="8018">MVPYDLKFTKDPDDEALERMAKEAEGKELAFPKCIKQSDNGGDKGEKPNSGTAGNVSKDATNSTTTKNPARQDE</sequence>
<proteinExistence type="predicted"/>
<feature type="compositionally biased region" description="Polar residues" evidence="1">
    <location>
        <begin position="49"/>
        <end position="74"/>
    </location>
</feature>
<evidence type="ECO:0000313" key="2">
    <source>
        <dbReference type="EMBL" id="OJD09937.1"/>
    </source>
</evidence>
<dbReference type="EMBL" id="LGTZ01003238">
    <property type="protein sequence ID" value="OJD09937.1"/>
    <property type="molecule type" value="Genomic_DNA"/>
</dbReference>
<protein>
    <submittedName>
        <fullName evidence="2">Uncharacterized protein</fullName>
    </submittedName>
</protein>
<organism evidence="2 3">
    <name type="scientific">Blastomyces percursus</name>
    <dbReference type="NCBI Taxonomy" id="1658174"/>
    <lineage>
        <taxon>Eukaryota</taxon>
        <taxon>Fungi</taxon>
        <taxon>Dikarya</taxon>
        <taxon>Ascomycota</taxon>
        <taxon>Pezizomycotina</taxon>
        <taxon>Eurotiomycetes</taxon>
        <taxon>Eurotiomycetidae</taxon>
        <taxon>Onygenales</taxon>
        <taxon>Ajellomycetaceae</taxon>
        <taxon>Blastomyces</taxon>
    </lineage>
</organism>
<gene>
    <name evidence="2" type="ORF">ACJ73_10009</name>
</gene>